<dbReference type="InterPro" id="IPR023646">
    <property type="entry name" value="Prisomal_replication_PriB"/>
</dbReference>
<accession>A0ABT5FEY3</accession>
<evidence type="ECO:0000313" key="3">
    <source>
        <dbReference type="EMBL" id="MDC2890116.1"/>
    </source>
</evidence>
<proteinExistence type="predicted"/>
<dbReference type="Proteomes" id="UP001528411">
    <property type="component" value="Unassembled WGS sequence"/>
</dbReference>
<dbReference type="NCBIfam" id="TIGR04418">
    <property type="entry name" value="PriB_gamma"/>
    <property type="match status" value="1"/>
</dbReference>
<keyword evidence="4" id="KW-1185">Reference proteome</keyword>
<gene>
    <name evidence="3" type="primary">priB</name>
    <name evidence="3" type="ORF">PN838_16785</name>
</gene>
<comment type="caution">
    <text evidence="3">The sequence shown here is derived from an EMBL/GenBank/DDBJ whole genome shotgun (WGS) entry which is preliminary data.</text>
</comment>
<reference evidence="3 4" key="1">
    <citation type="submission" date="2023-01" db="EMBL/GenBank/DDBJ databases">
        <title>Psychrosphaera sp. nov., isolated from marine algae.</title>
        <authorList>
            <person name="Bayburt H."/>
            <person name="Choi B.J."/>
            <person name="Kim J.M."/>
            <person name="Choi D.G."/>
            <person name="Jeon C.O."/>
        </authorList>
    </citation>
    <scope>NUCLEOTIDE SEQUENCE [LARGE SCALE GENOMIC DNA]</scope>
    <source>
        <strain evidence="3 4">G1-22</strain>
    </source>
</reference>
<evidence type="ECO:0000256" key="1">
    <source>
        <dbReference type="ARBA" id="ARBA00022705"/>
    </source>
</evidence>
<dbReference type="Pfam" id="PF22657">
    <property type="entry name" value="SSB_1"/>
    <property type="match status" value="1"/>
</dbReference>
<protein>
    <submittedName>
        <fullName evidence="3">Primosomal replication protein N</fullName>
    </submittedName>
</protein>
<evidence type="ECO:0000256" key="2">
    <source>
        <dbReference type="PROSITE-ProRule" id="PRU00252"/>
    </source>
</evidence>
<sequence length="101" mass="11439">MFNQVVLTGQICKSPKFSESPAGVVHGQFSIEHRSIQQEDEFSRNAYIRIHVVTCGEQQRQLIQNFVVGDEVNVSGFLNRHESKNGQPILALHAQHIEKLN</sequence>
<dbReference type="RefSeq" id="WP_215964677.1">
    <property type="nucleotide sequence ID" value="NZ_JAQOMS010000002.1"/>
</dbReference>
<dbReference type="PROSITE" id="PS50935">
    <property type="entry name" value="SSB"/>
    <property type="match status" value="1"/>
</dbReference>
<name>A0ABT5FEY3_9GAMM</name>
<organism evidence="3 4">
    <name type="scientific">Psychrosphaera algicola</name>
    <dbReference type="NCBI Taxonomy" id="3023714"/>
    <lineage>
        <taxon>Bacteria</taxon>
        <taxon>Pseudomonadati</taxon>
        <taxon>Pseudomonadota</taxon>
        <taxon>Gammaproteobacteria</taxon>
        <taxon>Alteromonadales</taxon>
        <taxon>Pseudoalteromonadaceae</taxon>
        <taxon>Psychrosphaera</taxon>
    </lineage>
</organism>
<dbReference type="EMBL" id="JAQOMS010000002">
    <property type="protein sequence ID" value="MDC2890116.1"/>
    <property type="molecule type" value="Genomic_DNA"/>
</dbReference>
<evidence type="ECO:0000313" key="4">
    <source>
        <dbReference type="Proteomes" id="UP001528411"/>
    </source>
</evidence>
<dbReference type="PIRSF" id="PIRSF003135">
    <property type="entry name" value="Primosomal_n"/>
    <property type="match status" value="1"/>
</dbReference>
<dbReference type="InterPro" id="IPR000424">
    <property type="entry name" value="Primosome_PriB/ssb"/>
</dbReference>
<keyword evidence="1" id="KW-0235">DNA replication</keyword>
<keyword evidence="2" id="KW-0238">DNA-binding</keyword>